<gene>
    <name evidence="1" type="ORF">A4G28_06410</name>
</gene>
<dbReference type="Proteomes" id="UP000077342">
    <property type="component" value="Unassembled WGS sequence"/>
</dbReference>
<name>A0A162EY29_9MYCO</name>
<proteinExistence type="predicted"/>
<sequence length="155" mass="17493">MPTARRGHGSIDISAPPELVYDLIADVTRMGDWSPECYRCEWLDGVSTAAPGARFRGYNRLGLMRWERTAVVGTADRGREFSFTTVNDGAGREETRWRYTMEPTPTGTLLTESFEFLWCSMVNRLAEAAIPRGRQMDRGIQETLRRIKKAAETAA</sequence>
<keyword evidence="2" id="KW-1185">Reference proteome</keyword>
<comment type="caution">
    <text evidence="1">The sequence shown here is derived from an EMBL/GenBank/DDBJ whole genome shotgun (WGS) entry which is preliminary data.</text>
</comment>
<accession>A0A162EY29</accession>
<dbReference type="Pfam" id="PF10604">
    <property type="entry name" value="Polyketide_cyc2"/>
    <property type="match status" value="1"/>
</dbReference>
<evidence type="ECO:0000313" key="1">
    <source>
        <dbReference type="EMBL" id="KZS54391.1"/>
    </source>
</evidence>
<dbReference type="RefSeq" id="WP_075513642.1">
    <property type="nucleotide sequence ID" value="NZ_CP089224.1"/>
</dbReference>
<dbReference type="CDD" id="cd07812">
    <property type="entry name" value="SRPBCC"/>
    <property type="match status" value="1"/>
</dbReference>
<dbReference type="Gene3D" id="3.30.530.20">
    <property type="match status" value="1"/>
</dbReference>
<dbReference type="EMBL" id="LWCI01000183">
    <property type="protein sequence ID" value="KZS54391.1"/>
    <property type="molecule type" value="Genomic_DNA"/>
</dbReference>
<dbReference type="InterPro" id="IPR019587">
    <property type="entry name" value="Polyketide_cyclase/dehydratase"/>
</dbReference>
<dbReference type="AlphaFoldDB" id="A0A162EY29"/>
<dbReference type="SUPFAM" id="SSF55961">
    <property type="entry name" value="Bet v1-like"/>
    <property type="match status" value="1"/>
</dbReference>
<evidence type="ECO:0008006" key="3">
    <source>
        <dbReference type="Google" id="ProtNLM"/>
    </source>
</evidence>
<evidence type="ECO:0000313" key="2">
    <source>
        <dbReference type="Proteomes" id="UP000077342"/>
    </source>
</evidence>
<reference evidence="2" key="1">
    <citation type="submission" date="2016-04" db="EMBL/GenBank/DDBJ databases">
        <authorList>
            <person name="Strapagiel D."/>
            <person name="Borowka P."/>
            <person name="Marciniak B."/>
            <person name="Bakula Z."/>
            <person name="Van Ingen J."/>
            <person name="Safianowska A."/>
            <person name="Dziadek J."/>
            <person name="Jagielski T."/>
        </authorList>
    </citation>
    <scope>NUCLEOTIDE SEQUENCE [LARGE SCALE GENOMIC DNA]</scope>
    <source>
        <strain evidence="2">1010001458</strain>
    </source>
</reference>
<dbReference type="InterPro" id="IPR023393">
    <property type="entry name" value="START-like_dom_sf"/>
</dbReference>
<protein>
    <recommendedName>
        <fullName evidence="3">Polyketide cyclase</fullName>
    </recommendedName>
</protein>
<organism evidence="1 2">
    <name type="scientific">Mycobacterium ostraviense</name>
    <dbReference type="NCBI Taxonomy" id="2738409"/>
    <lineage>
        <taxon>Bacteria</taxon>
        <taxon>Bacillati</taxon>
        <taxon>Actinomycetota</taxon>
        <taxon>Actinomycetes</taxon>
        <taxon>Mycobacteriales</taxon>
        <taxon>Mycobacteriaceae</taxon>
        <taxon>Mycobacterium</taxon>
    </lineage>
</organism>